<dbReference type="PROSITE" id="PS51186">
    <property type="entry name" value="GNAT"/>
    <property type="match status" value="1"/>
</dbReference>
<comment type="subunit">
    <text evidence="1">Homodimer.</text>
</comment>
<dbReference type="Gene3D" id="3.40.630.30">
    <property type="match status" value="1"/>
</dbReference>
<keyword evidence="11" id="KW-1185">Reference proteome</keyword>
<evidence type="ECO:0000256" key="4">
    <source>
        <dbReference type="ARBA" id="ARBA00022679"/>
    </source>
</evidence>
<evidence type="ECO:0000256" key="2">
    <source>
        <dbReference type="ARBA" id="ARBA00012888"/>
    </source>
</evidence>
<dbReference type="AlphaFoldDB" id="A0A8J6P3W2"/>
<reference evidence="10" key="1">
    <citation type="submission" date="2020-08" db="EMBL/GenBank/DDBJ databases">
        <title>Genome public.</title>
        <authorList>
            <person name="Liu C."/>
            <person name="Sun Q."/>
        </authorList>
    </citation>
    <scope>NUCLEOTIDE SEQUENCE</scope>
    <source>
        <strain evidence="10">NSJ-15</strain>
    </source>
</reference>
<name>A0A8J6P3W2_9FIRM</name>
<comment type="caution">
    <text evidence="10">The sequence shown here is derived from an EMBL/GenBank/DDBJ whole genome shotgun (WGS) entry which is preliminary data.</text>
</comment>
<dbReference type="CDD" id="cd04301">
    <property type="entry name" value="NAT_SF"/>
    <property type="match status" value="1"/>
</dbReference>
<evidence type="ECO:0000256" key="7">
    <source>
        <dbReference type="ARBA" id="ARBA00029660"/>
    </source>
</evidence>
<evidence type="ECO:0000259" key="9">
    <source>
        <dbReference type="PROSITE" id="PS51186"/>
    </source>
</evidence>
<dbReference type="InterPro" id="IPR024170">
    <property type="entry name" value="Aminoglycoside_N6-AcTrfrase"/>
</dbReference>
<evidence type="ECO:0000313" key="11">
    <source>
        <dbReference type="Proteomes" id="UP000632659"/>
    </source>
</evidence>
<sequence>MIKTAAKEDVPVLARLAVCLWNGHSAAEMEAEYSELLSQEEASLFLALCEGEEIGFAQCQLRHDYVEGTKSSPVGYLEGIFVKPEFRHRGYAKKLLQACETWAMEMGCREFASDCELGNANSFLFHKSVGFTEVNRVICFTKPLK</sequence>
<dbReference type="PANTHER" id="PTHR43877">
    <property type="entry name" value="AMINOALKYLPHOSPHONATE N-ACETYLTRANSFERASE-RELATED-RELATED"/>
    <property type="match status" value="1"/>
</dbReference>
<accession>A0A8J6P3W2</accession>
<dbReference type="NCBIfam" id="NF043067">
    <property type="entry name" value="AAC_6p_group_E"/>
    <property type="match status" value="1"/>
</dbReference>
<evidence type="ECO:0000313" key="10">
    <source>
        <dbReference type="EMBL" id="MBC8610683.1"/>
    </source>
</evidence>
<evidence type="ECO:0000256" key="3">
    <source>
        <dbReference type="ARBA" id="ARBA00017677"/>
    </source>
</evidence>
<dbReference type="Pfam" id="PF00583">
    <property type="entry name" value="Acetyltransf_1"/>
    <property type="match status" value="1"/>
</dbReference>
<comment type="catalytic activity">
    <reaction evidence="8">
        <text>kanamycin B + acetyl-CoA = N(6')-acetylkanamycin B + CoA + H(+)</text>
        <dbReference type="Rhea" id="RHEA:16449"/>
        <dbReference type="ChEBI" id="CHEBI:15378"/>
        <dbReference type="ChEBI" id="CHEBI:57287"/>
        <dbReference type="ChEBI" id="CHEBI:57288"/>
        <dbReference type="ChEBI" id="CHEBI:58390"/>
        <dbReference type="ChEBI" id="CHEBI:58549"/>
        <dbReference type="EC" id="2.3.1.82"/>
    </reaction>
</comment>
<dbReference type="EMBL" id="JACRTL010000002">
    <property type="protein sequence ID" value="MBC8610683.1"/>
    <property type="molecule type" value="Genomic_DNA"/>
</dbReference>
<feature type="domain" description="N-acetyltransferase" evidence="9">
    <location>
        <begin position="1"/>
        <end position="145"/>
    </location>
</feature>
<dbReference type="InterPro" id="IPR016181">
    <property type="entry name" value="Acyl_CoA_acyltransferase"/>
</dbReference>
<dbReference type="SUPFAM" id="SSF55729">
    <property type="entry name" value="Acyl-CoA N-acyltransferases (Nat)"/>
    <property type="match status" value="1"/>
</dbReference>
<dbReference type="Proteomes" id="UP000632659">
    <property type="component" value="Unassembled WGS sequence"/>
</dbReference>
<protein>
    <recommendedName>
        <fullName evidence="3">Aminoglycoside N(6')-acetyltransferase type 1</fullName>
        <ecNumber evidence="2">2.3.1.82</ecNumber>
    </recommendedName>
    <alternativeName>
        <fullName evidence="7">Aminoglycoside resistance protein</fullName>
    </alternativeName>
</protein>
<evidence type="ECO:0000256" key="6">
    <source>
        <dbReference type="ARBA" id="ARBA00023315"/>
    </source>
</evidence>
<dbReference type="GO" id="GO:0047663">
    <property type="term" value="F:aminoglycoside 6'-N-acetyltransferase activity"/>
    <property type="evidence" value="ECO:0007669"/>
    <property type="project" value="UniProtKB-EC"/>
</dbReference>
<gene>
    <name evidence="10" type="ORF">H8702_06035</name>
</gene>
<dbReference type="EC" id="2.3.1.82" evidence="2"/>
<dbReference type="GO" id="GO:0046677">
    <property type="term" value="P:response to antibiotic"/>
    <property type="evidence" value="ECO:0007669"/>
    <property type="project" value="UniProtKB-KW"/>
</dbReference>
<dbReference type="RefSeq" id="WP_093989317.1">
    <property type="nucleotide sequence ID" value="NZ_FYDD01000004.1"/>
</dbReference>
<proteinExistence type="predicted"/>
<dbReference type="OrthoDB" id="118633at2"/>
<keyword evidence="4" id="KW-0808">Transferase</keyword>
<keyword evidence="6" id="KW-0012">Acyltransferase</keyword>
<dbReference type="InterPro" id="IPR000182">
    <property type="entry name" value="GNAT_dom"/>
</dbReference>
<evidence type="ECO:0000256" key="1">
    <source>
        <dbReference type="ARBA" id="ARBA00011738"/>
    </source>
</evidence>
<keyword evidence="5" id="KW-0046">Antibiotic resistance</keyword>
<organism evidence="10 11">
    <name type="scientific">Massiliimalia timonensis</name>
    <dbReference type="NCBI Taxonomy" id="1987501"/>
    <lineage>
        <taxon>Bacteria</taxon>
        <taxon>Bacillati</taxon>
        <taxon>Bacillota</taxon>
        <taxon>Clostridia</taxon>
        <taxon>Eubacteriales</taxon>
        <taxon>Oscillospiraceae</taxon>
        <taxon>Massiliimalia</taxon>
    </lineage>
</organism>
<evidence type="ECO:0000256" key="5">
    <source>
        <dbReference type="ARBA" id="ARBA00023251"/>
    </source>
</evidence>
<dbReference type="PIRSF" id="PIRSF000452">
    <property type="entry name" value="6-N-acetyltransf"/>
    <property type="match status" value="1"/>
</dbReference>
<dbReference type="InterPro" id="IPR050832">
    <property type="entry name" value="Bact_Acetyltransf"/>
</dbReference>
<evidence type="ECO:0000256" key="8">
    <source>
        <dbReference type="ARBA" id="ARBA00048923"/>
    </source>
</evidence>